<dbReference type="Gene3D" id="2.130.10.30">
    <property type="entry name" value="Regulator of chromosome condensation 1/beta-lactamase-inhibitor protein II"/>
    <property type="match status" value="1"/>
</dbReference>
<dbReference type="CDD" id="cd12881">
    <property type="entry name" value="SPRY_HERC1"/>
    <property type="match status" value="1"/>
</dbReference>
<reference evidence="5" key="2">
    <citation type="submission" date="2025-09" db="UniProtKB">
        <authorList>
            <consortium name="Ensembl"/>
        </authorList>
    </citation>
    <scope>IDENTIFICATION</scope>
</reference>
<feature type="region of interest" description="Disordered" evidence="3">
    <location>
        <begin position="1958"/>
        <end position="1977"/>
    </location>
</feature>
<dbReference type="CDD" id="cd14401">
    <property type="entry name" value="UBA_HERC1"/>
    <property type="match status" value="1"/>
</dbReference>
<dbReference type="Proteomes" id="UP000694388">
    <property type="component" value="Unplaced"/>
</dbReference>
<dbReference type="InterPro" id="IPR035768">
    <property type="entry name" value="SPRY_HERC1"/>
</dbReference>
<evidence type="ECO:0000256" key="2">
    <source>
        <dbReference type="PROSITE-ProRule" id="PRU00235"/>
    </source>
</evidence>
<keyword evidence="1" id="KW-0677">Repeat</keyword>
<feature type="region of interest" description="Disordered" evidence="3">
    <location>
        <begin position="2326"/>
        <end position="2380"/>
    </location>
</feature>
<dbReference type="PANTHER" id="PTHR22872:SF6">
    <property type="entry name" value="E3 UBIQUITIN-PROTEIN LIGASE HERC1-RELATED"/>
    <property type="match status" value="1"/>
</dbReference>
<feature type="compositionally biased region" description="Low complexity" evidence="3">
    <location>
        <begin position="2047"/>
        <end position="2087"/>
    </location>
</feature>
<feature type="domain" description="B30.2/SPRY" evidence="4">
    <location>
        <begin position="1434"/>
        <end position="1628"/>
    </location>
</feature>
<feature type="region of interest" description="Disordered" evidence="3">
    <location>
        <begin position="1852"/>
        <end position="1912"/>
    </location>
</feature>
<dbReference type="SUPFAM" id="SSF50985">
    <property type="entry name" value="RCC1/BLIP-II"/>
    <property type="match status" value="1"/>
</dbReference>
<dbReference type="InterPro" id="IPR013320">
    <property type="entry name" value="ConA-like_dom_sf"/>
</dbReference>
<feature type="region of interest" description="Disordered" evidence="3">
    <location>
        <begin position="931"/>
        <end position="951"/>
    </location>
</feature>
<dbReference type="FunFam" id="2.60.120.920:FF:000015">
    <property type="entry name" value="LOW QUALITY PROTEIN: probable E3 ubiquitin-protein ligase HERC1"/>
    <property type="match status" value="1"/>
</dbReference>
<dbReference type="InterPro" id="IPR043136">
    <property type="entry name" value="B30.2/SPRY_sf"/>
</dbReference>
<name>A0A8C4Q7E9_EPTBU</name>
<feature type="region of interest" description="Disordered" evidence="3">
    <location>
        <begin position="778"/>
        <end position="810"/>
    </location>
</feature>
<dbReference type="InterPro" id="IPR003877">
    <property type="entry name" value="SPRY_dom"/>
</dbReference>
<feature type="compositionally biased region" description="Basic and acidic residues" evidence="3">
    <location>
        <begin position="1967"/>
        <end position="1977"/>
    </location>
</feature>
<feature type="repeat" description="RCC1" evidence="2">
    <location>
        <begin position="37"/>
        <end position="88"/>
    </location>
</feature>
<protein>
    <submittedName>
        <fullName evidence="5">HECT and RLD domain containing E3 ubiquitin protein ligase family member 1</fullName>
    </submittedName>
</protein>
<feature type="compositionally biased region" description="Basic and acidic residues" evidence="3">
    <location>
        <begin position="1852"/>
        <end position="1868"/>
    </location>
</feature>
<feature type="compositionally biased region" description="Low complexity" evidence="3">
    <location>
        <begin position="2235"/>
        <end position="2249"/>
    </location>
</feature>
<evidence type="ECO:0000313" key="5">
    <source>
        <dbReference type="Ensembl" id="ENSEBUP00000011185.1"/>
    </source>
</evidence>
<dbReference type="SMART" id="SM00449">
    <property type="entry name" value="SPRY"/>
    <property type="match status" value="1"/>
</dbReference>
<dbReference type="OMA" id="PHISETH"/>
<evidence type="ECO:0000256" key="3">
    <source>
        <dbReference type="SAM" id="MobiDB-lite"/>
    </source>
</evidence>
<feature type="repeat" description="RCC1" evidence="2">
    <location>
        <begin position="89"/>
        <end position="139"/>
    </location>
</feature>
<dbReference type="InterPro" id="IPR000408">
    <property type="entry name" value="Reg_chr_condens"/>
</dbReference>
<keyword evidence="6" id="KW-1185">Reference proteome</keyword>
<sequence>MEIATVEIFQRWLRTSAMWVMWPVVVRIPLRFPKMARTVWSFGGGDNGKLGHGDTNRVYKPKLVEALQGMFIRKICAGSQSSLALTSTGQLYAWGCGACLGCGSSEATALRPKLIEELACIRMVDISSGDSHCLALTHDNEVYAWGNNSMGQCGQSHATSPVTKPKKVMGLDGVAIQQISAGTSHSLSWTALPTDRQVVAWHRPFCVDLEESTFCHIRSFLEHYYDRINSDTPPAPFPTSREHHHFVLLCLKLLSTHLSLAMAGGVATSILGNQARPLRNLLFRLMDSSVPETIQEAVTETLSVGASMLLPPLKERMELLHSLLPQGPDRWESLSKGQRMQLDIILTSLQDHVHVASLLGYTRLGEDGESVEISHSGLQSTHPDTHLAEVLMKTLLRNMGFYTERAFGELEKNSDKQHAELSVWSSSPPAHLHDLLSSLHKHLLAFCHVNTEEESCSSVALLHKHLQLLLPHATDIFTRSSSLLRESAQNDTVKDKLQSILYGSAAGSMLCQIVNSLLLLAMPVVRPLLCHLIEMLPSLDCLNRLLPAASHLEKQELEWPLNGGADCTESQGIPLPVSVNSWVWLVDLERALSLLIGRCLGAMLQGPRCSPQEHECSYWLGRPLFSHGLETSVAHFEECMGSLEAALNGNEEHKLFEHHLSDQKTLLVDLALGSSKEPAYSLWVKLQDYALSRDWDSCNLKKEPLLDTVSRFVLAALLKHSGLLMEACKDGFQPSRKLAEVYLTVYKLRNRLLAQRNLEFIGARANLSKRSRLVSYNSDGPDEFMEGPTECSPDEGMNLEPRRGKGRGRLAVAERRERGRLRDTLLHEHQDEEGEDDLTPGKVFQCFLTTRSRNFDSERPGVEDVVDLESRDDLPDALREVQVPESAVLTKRASCSPDSEEIDLFTASCQSVIHRCALLIFAIASSNQEIQSEANTEDQEGQSLPNQLSENEESIEMHMNVSPWLGRTERDFDLPGKDFIQDKSVWMENSLGGINSPRRLELHTQDGVEAKSYQNIYRERNLGSRAPHTILLGDLLSLLSDELVHLAGKEPEGSFSDPRMLALAMEQQQARAELRVEALHQILTIIAGMEAKEGEEHLGLGSSPGSPMVRAVALLTSVRLQFLAGCFGLGVISSPGQDSHSLQLHHYQDSIASARFDTRKEIQMLVHRIYQHLSSMLENGLQANKHHIGAQQRLLLVTVFVLSVRYQPADVALAVSSSLLGVLSELCGSDLSLGHPWLFLRKQGFSRLGMALKVASTRLLQILAITTGMYADRLSSTVVQALIDLLCGQLKNLLAQAQGSALDHNIAIPKWIPEYKAEMDAKSAEVGMHPIGISAEIQLGDFLVFLRRVVSSKGIQSRIASPKWMEVLLNIAAQRRPSGVPLVGNLRTRLLALHILEAILPACDSSIDSEQMHQVIGRLLILLADSVWELPFCLLKNTALAETEEELNLLHRPLKACGEDANLPIQEVSFDPEKTMYCTVEGGTMLAHGSGGKGYGLASTSISSGAYQWKFLILKENRGNEGTCVGLSRWPVRDFNHRTTSDMWLYRAYSGNLYHNGEHTLTLNSFTQGDNITCVLDTEARTISFGKNGEDPRLAFEDVDAADLYPCVMFYSSNPGEKVKICDMQMRGAPRDLLPGEPMCSPGAMVLAEATVQLVRVLHCAERWDTVVGHLLLERLQGIRRCLSLSPKIHKCWSAPPGVLEVGDCDSESNEGRASHLTAVELTEVQLRALCLEVWPALAVMGGVDQGLRVGGRCIHKLTGRHATVLGVLKDGSTSAKVQWDDTEVTISDTPLSNLEPCEPLPFDAGRLPIIPASVLLDLTHLTGIHEELGMTGGRMGSKAWRQERRAFRGLESQERCEQQFKPDEEGARSPSLDDVPLADAEEKQQESKSEVLGGVQHPGTAQQNGSARKKIHDGMGRIHEAEMRAVQASYISVSAMKTLSMVLGCSRYAELLLVPRTSSSEGSNHNADREGPTWPHEETELRTALQALMHCVVKRAVSRSPIKWSASLTEMERAQSIVHKLAVAGLLGERLGWNFRHESLTEDTRTSSQVQTPVTTSPSDSSSTSLMSSSLEDTTTATTPVTDNETAIVPDSPGPGGPLPYIRNTPFQSYQLSLGPLHPSRRAQTPPPLSPATVASQPTSPLEDTYRRQSLTTTEPQHCRQATRTASSDPTSRQSFSPPPPPVAAPLLEMGFPLRHIQRALEATGTRGDADLHSVTLLATWMLEHPYMDDDEVVPSASSAPISSEPLSTTSPPKTWGEMMDPVPSLATSEVAELEEGYSESPFDQVGRGSLLGIPLTRVRPPPARRHRLNLAARTILARAGMYRSTHGQQTDSVGNNNGAGQGTGNCGVEAEAGGGSGSTVERGEAAGVSNDTSATQRGDPRALYDMIVDEELDLSLDEETIEDMFGQELASESELLGMWFPEVLDWPTWHVREMDEPEEVVCELCDTATRNFNQHMRHHHPGCGGSSERQGYRSNGSYVDGWFGGDCGTGNPYYLLCSRCRTKYLALKNKCLPSVTSSKGRVMDLISKQESVYEDDWDLLDICEDVQLTGQEDFDLLAAHLGLSEKRLVPPPVQFPDSDPLGASVAMVTATSSMEETLMQIGIIGSGEKSSSNRMALGEQAASIHDPHDRILALKRVSAAALILLSRTIAHASAIAAFCQWLSLQPCSRPRSLGPNGHPHISETHVLGSSWTHGTYDEWE</sequence>
<dbReference type="PANTHER" id="PTHR22872">
    <property type="entry name" value="BTK-BINDING PROTEIN-RELATED"/>
    <property type="match status" value="1"/>
</dbReference>
<accession>A0A8C4Q7E9</accession>
<evidence type="ECO:0000259" key="4">
    <source>
        <dbReference type="PROSITE" id="PS50188"/>
    </source>
</evidence>
<evidence type="ECO:0000256" key="1">
    <source>
        <dbReference type="ARBA" id="ARBA00022737"/>
    </source>
</evidence>
<feature type="region of interest" description="Disordered" evidence="3">
    <location>
        <begin position="2235"/>
        <end position="2257"/>
    </location>
</feature>
<feature type="compositionally biased region" description="Basic and acidic residues" evidence="3">
    <location>
        <begin position="1881"/>
        <end position="1890"/>
    </location>
</feature>
<organism evidence="5 6">
    <name type="scientific">Eptatretus burgeri</name>
    <name type="common">Inshore hagfish</name>
    <dbReference type="NCBI Taxonomy" id="7764"/>
    <lineage>
        <taxon>Eukaryota</taxon>
        <taxon>Metazoa</taxon>
        <taxon>Chordata</taxon>
        <taxon>Craniata</taxon>
        <taxon>Vertebrata</taxon>
        <taxon>Cyclostomata</taxon>
        <taxon>Myxini</taxon>
        <taxon>Myxiniformes</taxon>
        <taxon>Myxinidae</taxon>
        <taxon>Eptatretinae</taxon>
        <taxon>Eptatretus</taxon>
    </lineage>
</organism>
<dbReference type="InterPro" id="IPR001870">
    <property type="entry name" value="B30.2/SPRY"/>
</dbReference>
<dbReference type="Pfam" id="PF00622">
    <property type="entry name" value="SPRY"/>
    <property type="match status" value="1"/>
</dbReference>
<dbReference type="PROSITE" id="PS50012">
    <property type="entry name" value="RCC1_3"/>
    <property type="match status" value="3"/>
</dbReference>
<feature type="repeat" description="RCC1" evidence="2">
    <location>
        <begin position="140"/>
        <end position="192"/>
    </location>
</feature>
<feature type="region of interest" description="Disordered" evidence="3">
    <location>
        <begin position="2041"/>
        <end position="2185"/>
    </location>
</feature>
<dbReference type="Gene3D" id="2.60.120.920">
    <property type="match status" value="1"/>
</dbReference>
<dbReference type="GeneTree" id="ENSGT00940000155907"/>
<dbReference type="InterPro" id="IPR051625">
    <property type="entry name" value="Signaling_Regulatory_Domain"/>
</dbReference>
<evidence type="ECO:0000313" key="6">
    <source>
        <dbReference type="Proteomes" id="UP000694388"/>
    </source>
</evidence>
<dbReference type="PROSITE" id="PS50188">
    <property type="entry name" value="B302_SPRY"/>
    <property type="match status" value="1"/>
</dbReference>
<dbReference type="InterPro" id="IPR009091">
    <property type="entry name" value="RCC1/BLIP-II"/>
</dbReference>
<dbReference type="SUPFAM" id="SSF49899">
    <property type="entry name" value="Concanavalin A-like lectins/glucanases"/>
    <property type="match status" value="1"/>
</dbReference>
<reference evidence="5" key="1">
    <citation type="submission" date="2025-08" db="UniProtKB">
        <authorList>
            <consortium name="Ensembl"/>
        </authorList>
    </citation>
    <scope>IDENTIFICATION</scope>
</reference>
<dbReference type="Ensembl" id="ENSEBUT00000011749.1">
    <property type="protein sequence ID" value="ENSEBUP00000011185.1"/>
    <property type="gene ID" value="ENSEBUG00000007170.1"/>
</dbReference>
<dbReference type="Pfam" id="PF00415">
    <property type="entry name" value="RCC1"/>
    <property type="match status" value="3"/>
</dbReference>
<proteinExistence type="predicted"/>
<feature type="compositionally biased region" description="Polar residues" evidence="3">
    <location>
        <begin position="2134"/>
        <end position="2177"/>
    </location>
</feature>